<accession>A0A397ZWY0</accession>
<reference evidence="1 2" key="1">
    <citation type="submission" date="2018-06" db="EMBL/GenBank/DDBJ databases">
        <title>WGS assembly of Brassica rapa FPsc.</title>
        <authorList>
            <person name="Bowman J."/>
            <person name="Kohchi T."/>
            <person name="Yamato K."/>
            <person name="Jenkins J."/>
            <person name="Shu S."/>
            <person name="Ishizaki K."/>
            <person name="Yamaoka S."/>
            <person name="Nishihama R."/>
            <person name="Nakamura Y."/>
            <person name="Berger F."/>
            <person name="Adam C."/>
            <person name="Aki S."/>
            <person name="Althoff F."/>
            <person name="Araki T."/>
            <person name="Arteaga-Vazquez M."/>
            <person name="Balasubrmanian S."/>
            <person name="Bauer D."/>
            <person name="Boehm C."/>
            <person name="Briginshaw L."/>
            <person name="Caballero-Perez J."/>
            <person name="Catarino B."/>
            <person name="Chen F."/>
            <person name="Chiyoda S."/>
            <person name="Chovatia M."/>
            <person name="Davies K."/>
            <person name="Delmans M."/>
            <person name="Demura T."/>
            <person name="Dierschke T."/>
            <person name="Dolan L."/>
            <person name="Dorantes-Acosta A."/>
            <person name="Eklund D."/>
            <person name="Florent S."/>
            <person name="Flores-Sandoval E."/>
            <person name="Fujiyama A."/>
            <person name="Fukuzawa H."/>
            <person name="Galik B."/>
            <person name="Grimanelli D."/>
            <person name="Grimwood J."/>
            <person name="Grossniklaus U."/>
            <person name="Hamada T."/>
            <person name="Haseloff J."/>
            <person name="Hetherington A."/>
            <person name="Higo A."/>
            <person name="Hirakawa Y."/>
            <person name="Hundley H."/>
            <person name="Ikeda Y."/>
            <person name="Inoue K."/>
            <person name="Inoue S."/>
            <person name="Ishida S."/>
            <person name="Jia Q."/>
            <person name="Kakita M."/>
            <person name="Kanazawa T."/>
            <person name="Kawai Y."/>
            <person name="Kawashima T."/>
            <person name="Kennedy M."/>
            <person name="Kinose K."/>
            <person name="Kinoshita T."/>
            <person name="Kohara Y."/>
            <person name="Koide E."/>
            <person name="Komatsu K."/>
            <person name="Kopischke S."/>
            <person name="Kubo M."/>
            <person name="Kyozuka J."/>
            <person name="Lagercrantz U."/>
            <person name="Lin S."/>
            <person name="Lindquist E."/>
            <person name="Lipzen A."/>
            <person name="Lu C."/>
            <person name="Luna E."/>
            <person name="Martienssen R."/>
            <person name="Minamino N."/>
            <person name="Mizutani M."/>
            <person name="Mizutani M."/>
            <person name="Mochizuki N."/>
            <person name="Monte I."/>
            <person name="Mosher R."/>
            <person name="Nagasaki H."/>
            <person name="Nakagami H."/>
            <person name="Naramoto S."/>
            <person name="Nishitani K."/>
            <person name="Ohtani M."/>
            <person name="Okamoto T."/>
            <person name="Okumura M."/>
            <person name="Phillips J."/>
            <person name="Pollak B."/>
            <person name="Reinders A."/>
            <person name="Roevekamp M."/>
            <person name="Sano R."/>
            <person name="Sawa S."/>
            <person name="Schmid M."/>
            <person name="Shirakawa M."/>
            <person name="Solano R."/>
            <person name="Spunde A."/>
            <person name="Suetsugu N."/>
            <person name="Sugano S."/>
            <person name="Sugiyama A."/>
            <person name="Sun R."/>
            <person name="Suzuki Y."/>
            <person name="Takenaka M."/>
            <person name="Takezawa D."/>
            <person name="Tomogane H."/>
            <person name="Tsuzuki M."/>
            <person name="Ueda T."/>
            <person name="Umeda M."/>
            <person name="Ward J."/>
            <person name="Watanabe Y."/>
            <person name="Yazaki K."/>
            <person name="Yokoyama R."/>
            <person name="Yoshitake Y."/>
            <person name="Yotsui I."/>
            <person name="Zachgo S."/>
            <person name="Schmutz J."/>
        </authorList>
    </citation>
    <scope>NUCLEOTIDE SEQUENCE [LARGE SCALE GENOMIC DNA]</scope>
    <source>
        <strain evidence="2">cv. B-3</strain>
    </source>
</reference>
<proteinExistence type="predicted"/>
<protein>
    <submittedName>
        <fullName evidence="1">Uncharacterized protein</fullName>
    </submittedName>
</protein>
<sequence>MASILFSCYYFVPGSSSPKSPLTMEVLTRTGRRIIIHDVSNFSLVSVG</sequence>
<dbReference type="EMBL" id="CM010630">
    <property type="protein sequence ID" value="RID69655.1"/>
    <property type="molecule type" value="Genomic_DNA"/>
</dbReference>
<evidence type="ECO:0000313" key="2">
    <source>
        <dbReference type="Proteomes" id="UP000264353"/>
    </source>
</evidence>
<organism evidence="1 2">
    <name type="scientific">Brassica campestris</name>
    <name type="common">Field mustard</name>
    <dbReference type="NCBI Taxonomy" id="3711"/>
    <lineage>
        <taxon>Eukaryota</taxon>
        <taxon>Viridiplantae</taxon>
        <taxon>Streptophyta</taxon>
        <taxon>Embryophyta</taxon>
        <taxon>Tracheophyta</taxon>
        <taxon>Spermatophyta</taxon>
        <taxon>Magnoliopsida</taxon>
        <taxon>eudicotyledons</taxon>
        <taxon>Gunneridae</taxon>
        <taxon>Pentapetalae</taxon>
        <taxon>rosids</taxon>
        <taxon>malvids</taxon>
        <taxon>Brassicales</taxon>
        <taxon>Brassicaceae</taxon>
        <taxon>Brassiceae</taxon>
        <taxon>Brassica</taxon>
    </lineage>
</organism>
<name>A0A397ZWY0_BRACM</name>
<dbReference type="Proteomes" id="UP000264353">
    <property type="component" value="Chromosome A3"/>
</dbReference>
<gene>
    <name evidence="1" type="ORF">BRARA_C01736</name>
</gene>
<evidence type="ECO:0000313" key="1">
    <source>
        <dbReference type="EMBL" id="RID69655.1"/>
    </source>
</evidence>
<dbReference type="AlphaFoldDB" id="A0A397ZWY0"/>